<proteinExistence type="predicted"/>
<dbReference type="Pfam" id="PF00588">
    <property type="entry name" value="SpoU_methylase"/>
    <property type="match status" value="1"/>
</dbReference>
<dbReference type="SMART" id="SM00967">
    <property type="entry name" value="SpoU_sub_bind"/>
    <property type="match status" value="1"/>
</dbReference>
<name>A0A1F7RTP4_9BACT</name>
<reference evidence="4 5" key="1">
    <citation type="journal article" date="2016" name="Nat. Commun.">
        <title>Thousands of microbial genomes shed light on interconnected biogeochemical processes in an aquifer system.</title>
        <authorList>
            <person name="Anantharaman K."/>
            <person name="Brown C.T."/>
            <person name="Hug L.A."/>
            <person name="Sharon I."/>
            <person name="Castelle C.J."/>
            <person name="Probst A.J."/>
            <person name="Thomas B.C."/>
            <person name="Singh A."/>
            <person name="Wilkins M.J."/>
            <person name="Karaoz U."/>
            <person name="Brodie E.L."/>
            <person name="Williams K.H."/>
            <person name="Hubbard S.S."/>
            <person name="Banfield J.F."/>
        </authorList>
    </citation>
    <scope>NUCLEOTIDE SEQUENCE [LARGE SCALE GENOMIC DNA]</scope>
</reference>
<dbReference type="EMBL" id="MGDF01000146">
    <property type="protein sequence ID" value="OGL44384.1"/>
    <property type="molecule type" value="Genomic_DNA"/>
</dbReference>
<evidence type="ECO:0000256" key="1">
    <source>
        <dbReference type="ARBA" id="ARBA00022603"/>
    </source>
</evidence>
<dbReference type="Gene3D" id="3.40.1280.10">
    <property type="match status" value="1"/>
</dbReference>
<feature type="domain" description="RNA 2-O ribose methyltransferase substrate binding" evidence="3">
    <location>
        <begin position="8"/>
        <end position="84"/>
    </location>
</feature>
<dbReference type="InterPro" id="IPR001537">
    <property type="entry name" value="SpoU_MeTrfase"/>
</dbReference>
<dbReference type="SUPFAM" id="SSF55315">
    <property type="entry name" value="L30e-like"/>
    <property type="match status" value="1"/>
</dbReference>
<evidence type="ECO:0000256" key="2">
    <source>
        <dbReference type="ARBA" id="ARBA00022679"/>
    </source>
</evidence>
<organism evidence="4 5">
    <name type="scientific">Candidatus Schekmanbacteria bacterium RBG_16_38_11</name>
    <dbReference type="NCBI Taxonomy" id="1817880"/>
    <lineage>
        <taxon>Bacteria</taxon>
        <taxon>Candidatus Schekmaniibacteriota</taxon>
    </lineage>
</organism>
<dbReference type="Gene3D" id="3.30.1330.30">
    <property type="match status" value="1"/>
</dbReference>
<dbReference type="InterPro" id="IPR029028">
    <property type="entry name" value="Alpha/beta_knot_MTases"/>
</dbReference>
<comment type="caution">
    <text evidence="4">The sequence shown here is derived from an EMBL/GenBank/DDBJ whole genome shotgun (WGS) entry which is preliminary data.</text>
</comment>
<evidence type="ECO:0000259" key="3">
    <source>
        <dbReference type="SMART" id="SM00967"/>
    </source>
</evidence>
<dbReference type="Pfam" id="PF08032">
    <property type="entry name" value="SpoU_sub_bind"/>
    <property type="match status" value="1"/>
</dbReference>
<dbReference type="CDD" id="cd18103">
    <property type="entry name" value="SpoU-like_RlmB"/>
    <property type="match status" value="1"/>
</dbReference>
<dbReference type="AlphaFoldDB" id="A0A1F7RTP4"/>
<evidence type="ECO:0000313" key="5">
    <source>
        <dbReference type="Proteomes" id="UP000178435"/>
    </source>
</evidence>
<evidence type="ECO:0000313" key="4">
    <source>
        <dbReference type="EMBL" id="OGL44384.1"/>
    </source>
</evidence>
<dbReference type="GO" id="GO:0032259">
    <property type="term" value="P:methylation"/>
    <property type="evidence" value="ECO:0007669"/>
    <property type="project" value="UniProtKB-KW"/>
</dbReference>
<dbReference type="SUPFAM" id="SSF75217">
    <property type="entry name" value="alpha/beta knot"/>
    <property type="match status" value="1"/>
</dbReference>
<dbReference type="InterPro" id="IPR029026">
    <property type="entry name" value="tRNA_m1G_MTases_N"/>
</dbReference>
<dbReference type="GO" id="GO:0008173">
    <property type="term" value="F:RNA methyltransferase activity"/>
    <property type="evidence" value="ECO:0007669"/>
    <property type="project" value="InterPro"/>
</dbReference>
<keyword evidence="1 4" id="KW-0489">Methyltransferase</keyword>
<accession>A0A1F7RTP4</accession>
<sequence>MENESADFVYGINPVRELLRAGRRNAKKILIARERTPKPIEEILSIAKEKGVAVEWKEKRELDRFSSAENHQGIVCLTTPFQFEELYDSLDKKTKSSLPPFYIILDKITDPMNFGAIIRSSVVAGVTGIIIPRHDSCPITATVVKASAGAIEYASIIKETNLVKVISVMKEKGIWIFGADERGKLPYTDVDFTVPLALVFGSEGKGISRLIKENCDEIMYIPSMPSDGSSKSGKMISLNVSAAFSAIAFEVARQRRVRFKL</sequence>
<gene>
    <name evidence="4" type="ORF">A2149_02480</name>
</gene>
<dbReference type="NCBIfam" id="TIGR00186">
    <property type="entry name" value="rRNA_methyl_3"/>
    <property type="match status" value="1"/>
</dbReference>
<dbReference type="GO" id="GO:0003723">
    <property type="term" value="F:RNA binding"/>
    <property type="evidence" value="ECO:0007669"/>
    <property type="project" value="InterPro"/>
</dbReference>
<dbReference type="GO" id="GO:0005829">
    <property type="term" value="C:cytosol"/>
    <property type="evidence" value="ECO:0007669"/>
    <property type="project" value="TreeGrafter"/>
</dbReference>
<dbReference type="InterPro" id="IPR029064">
    <property type="entry name" value="Ribosomal_eL30-like_sf"/>
</dbReference>
<dbReference type="InterPro" id="IPR004441">
    <property type="entry name" value="rRNA_MeTrfase_TrmH"/>
</dbReference>
<dbReference type="PANTHER" id="PTHR46429:SF1">
    <property type="entry name" value="23S RRNA (GUANOSINE-2'-O-)-METHYLTRANSFERASE RLMB"/>
    <property type="match status" value="1"/>
</dbReference>
<dbReference type="PANTHER" id="PTHR46429">
    <property type="entry name" value="23S RRNA (GUANOSINE-2'-O-)-METHYLTRANSFERASE RLMB"/>
    <property type="match status" value="1"/>
</dbReference>
<dbReference type="InterPro" id="IPR013123">
    <property type="entry name" value="SpoU_subst-bd"/>
</dbReference>
<dbReference type="Proteomes" id="UP000178435">
    <property type="component" value="Unassembled WGS sequence"/>
</dbReference>
<dbReference type="GO" id="GO:0006396">
    <property type="term" value="P:RNA processing"/>
    <property type="evidence" value="ECO:0007669"/>
    <property type="project" value="InterPro"/>
</dbReference>
<keyword evidence="2 4" id="KW-0808">Transferase</keyword>
<protein>
    <submittedName>
        <fullName evidence="4">23S rRNA (Guanosine(2251)-2'-O)-methyltransferase RlmB</fullName>
    </submittedName>
</protein>